<dbReference type="RefSeq" id="WP_202876591.1">
    <property type="nucleotide sequence ID" value="NZ_JBHMAX010000015.1"/>
</dbReference>
<comment type="caution">
    <text evidence="6">The sequence shown here is derived from an EMBL/GenBank/DDBJ whole genome shotgun (WGS) entry which is preliminary data.</text>
</comment>
<evidence type="ECO:0000256" key="2">
    <source>
        <dbReference type="ARBA" id="ARBA00022676"/>
    </source>
</evidence>
<keyword evidence="2 6" id="KW-0328">Glycosyltransferase</keyword>
<accession>A0ABV5V2H5</accession>
<feature type="domain" description="Glycosyl transferase family 1" evidence="4">
    <location>
        <begin position="193"/>
        <end position="337"/>
    </location>
</feature>
<dbReference type="PANTHER" id="PTHR45947">
    <property type="entry name" value="SULFOQUINOVOSYL TRANSFERASE SQD2"/>
    <property type="match status" value="1"/>
</dbReference>
<dbReference type="InterPro" id="IPR028098">
    <property type="entry name" value="Glyco_trans_4-like_N"/>
</dbReference>
<name>A0ABV5V2H5_9MICO</name>
<dbReference type="Pfam" id="PF00534">
    <property type="entry name" value="Glycos_transf_1"/>
    <property type="match status" value="1"/>
</dbReference>
<dbReference type="Pfam" id="PF13439">
    <property type="entry name" value="Glyco_transf_4"/>
    <property type="match status" value="1"/>
</dbReference>
<protein>
    <recommendedName>
        <fullName evidence="1">D-inositol 3-phosphate glycosyltransferase</fullName>
    </recommendedName>
</protein>
<dbReference type="GO" id="GO:0016757">
    <property type="term" value="F:glycosyltransferase activity"/>
    <property type="evidence" value="ECO:0007669"/>
    <property type="project" value="UniProtKB-KW"/>
</dbReference>
<evidence type="ECO:0000313" key="6">
    <source>
        <dbReference type="EMBL" id="MFB9732008.1"/>
    </source>
</evidence>
<dbReference type="Proteomes" id="UP001589613">
    <property type="component" value="Unassembled WGS sequence"/>
</dbReference>
<evidence type="ECO:0000313" key="7">
    <source>
        <dbReference type="Proteomes" id="UP001589613"/>
    </source>
</evidence>
<dbReference type="EMBL" id="JBHMAX010000015">
    <property type="protein sequence ID" value="MFB9732008.1"/>
    <property type="molecule type" value="Genomic_DNA"/>
</dbReference>
<proteinExistence type="predicted"/>
<dbReference type="Gene3D" id="3.40.50.2000">
    <property type="entry name" value="Glycogen Phosphorylase B"/>
    <property type="match status" value="2"/>
</dbReference>
<evidence type="ECO:0000256" key="3">
    <source>
        <dbReference type="ARBA" id="ARBA00022679"/>
    </source>
</evidence>
<sequence>MHVVVVAHTRFALARPFAGGLESVTWHLVRALVARGHRVSVFAAAGSEPIDGVDYLEPETIELSEAARADVSMPDEGNLQRHHAYLALMLDLAARTDVDVVHVHALHYLPTAMAPTLRVPTVLTLHTPPTPWLESALQVAGRSAARGVGRMPHVTAVSAHTARAWRHAVEAEVVRNGVDTDEWTPGPGGDRLVWTGRITPEKAPHTAVEIARAAGMPLVLAGPLSDARYARERLMPMLGDGVEYAGHLHDTELVDLVGGSAAALVTPDWDEPYGLVAAEALACGTPVLGLSRGGLREIVRDEVGALVVPDDRLVGRAAAALPRVLEIPRERCRRYAEDHLGMAAMVDGYLEVYERALRVAEIA</sequence>
<keyword evidence="7" id="KW-1185">Reference proteome</keyword>
<dbReference type="InterPro" id="IPR001296">
    <property type="entry name" value="Glyco_trans_1"/>
</dbReference>
<dbReference type="PANTHER" id="PTHR45947:SF3">
    <property type="entry name" value="SULFOQUINOVOSYL TRANSFERASE SQD2"/>
    <property type="match status" value="1"/>
</dbReference>
<evidence type="ECO:0000259" key="5">
    <source>
        <dbReference type="Pfam" id="PF13439"/>
    </source>
</evidence>
<organism evidence="6 7">
    <name type="scientific">Ornithinimicrobium kibberense</name>
    <dbReference type="NCBI Taxonomy" id="282060"/>
    <lineage>
        <taxon>Bacteria</taxon>
        <taxon>Bacillati</taxon>
        <taxon>Actinomycetota</taxon>
        <taxon>Actinomycetes</taxon>
        <taxon>Micrococcales</taxon>
        <taxon>Ornithinimicrobiaceae</taxon>
        <taxon>Ornithinimicrobium</taxon>
    </lineage>
</organism>
<keyword evidence="3 6" id="KW-0808">Transferase</keyword>
<evidence type="ECO:0000256" key="1">
    <source>
        <dbReference type="ARBA" id="ARBA00021292"/>
    </source>
</evidence>
<evidence type="ECO:0000259" key="4">
    <source>
        <dbReference type="Pfam" id="PF00534"/>
    </source>
</evidence>
<dbReference type="InterPro" id="IPR050194">
    <property type="entry name" value="Glycosyltransferase_grp1"/>
</dbReference>
<reference evidence="6 7" key="1">
    <citation type="submission" date="2024-09" db="EMBL/GenBank/DDBJ databases">
        <authorList>
            <person name="Sun Q."/>
            <person name="Mori K."/>
        </authorList>
    </citation>
    <scope>NUCLEOTIDE SEQUENCE [LARGE SCALE GENOMIC DNA]</scope>
    <source>
        <strain evidence="6 7">JCM 12763</strain>
    </source>
</reference>
<gene>
    <name evidence="6" type="ORF">ACFFN0_08120</name>
</gene>
<dbReference type="SUPFAM" id="SSF53756">
    <property type="entry name" value="UDP-Glycosyltransferase/glycogen phosphorylase"/>
    <property type="match status" value="1"/>
</dbReference>
<feature type="domain" description="Glycosyltransferase subfamily 4-like N-terminal" evidence="5">
    <location>
        <begin position="19"/>
        <end position="182"/>
    </location>
</feature>